<sequence>MAPEVRHRKGDGEPGEASPERRRSRAAIARGEGTESRLPVLLGLGLLLGVGLIVGSALWRYHLDCQLAQRQKDALKSLGSEGLFLFSSFDTNSDLYLSPEEFKPLAEKLTGIATAPDFESSEGPDSNSETLTIEAKFQPLLMETMTKSKDGFLGVSHGSLSGLRNWKSAEIPSSIFSSSQFKAFLPHKNKVELGETWWMIPSELTIFTGYLSNNRFYPPRPQGREVLIQKLLSMFHPRPFVKTRFAPQGAVACIRAVSDFYYDIVFRIHGEFQLNEPPDYPFWFTPGQFTGHIILSKDASHVRDFQMYVPNDRWSSTLWVRLLRTLSLMKMKSALKKLPTSWRPPCIHLRRFHIFLLLKCLTVRRWKINLCIPYYCGVRLMISLVEDRGGLCGRLFSRDLKRNQDNEGYAGLASLHLEHYNFPVEMMIALPNGTVIHHINANHFLDITSMKPEEVDKSLFTSSSHFEDLSATAYVTFLKEGLEIAKRFALS</sequence>
<feature type="region of interest" description="Disordered" evidence="1">
    <location>
        <begin position="1"/>
        <end position="29"/>
    </location>
</feature>
<name>A0A401SZ07_CHIPU</name>
<dbReference type="GO" id="GO:0005789">
    <property type="term" value="C:endoplasmic reticulum membrane"/>
    <property type="evidence" value="ECO:0007669"/>
    <property type="project" value="TreeGrafter"/>
</dbReference>
<keyword evidence="2" id="KW-0472">Membrane</keyword>
<protein>
    <recommendedName>
        <fullName evidence="5">EF-hand domain-containing protein</fullName>
    </recommendedName>
</protein>
<dbReference type="OrthoDB" id="10062435at2759"/>
<dbReference type="STRING" id="137246.A0A401SZ07"/>
<dbReference type="OMA" id="WESRNVT"/>
<keyword evidence="2" id="KW-0812">Transmembrane</keyword>
<keyword evidence="4" id="KW-1185">Reference proteome</keyword>
<comment type="caution">
    <text evidence="3">The sequence shown here is derived from an EMBL/GenBank/DDBJ whole genome shotgun (WGS) entry which is preliminary data.</text>
</comment>
<organism evidence="3 4">
    <name type="scientific">Chiloscyllium punctatum</name>
    <name type="common">Brownbanded bambooshark</name>
    <name type="synonym">Hemiscyllium punctatum</name>
    <dbReference type="NCBI Taxonomy" id="137246"/>
    <lineage>
        <taxon>Eukaryota</taxon>
        <taxon>Metazoa</taxon>
        <taxon>Chordata</taxon>
        <taxon>Craniata</taxon>
        <taxon>Vertebrata</taxon>
        <taxon>Chondrichthyes</taxon>
        <taxon>Elasmobranchii</taxon>
        <taxon>Galeomorphii</taxon>
        <taxon>Galeoidea</taxon>
        <taxon>Orectolobiformes</taxon>
        <taxon>Hemiscylliidae</taxon>
        <taxon>Chiloscyllium</taxon>
    </lineage>
</organism>
<dbReference type="AlphaFoldDB" id="A0A401SZ07"/>
<reference evidence="3 4" key="1">
    <citation type="journal article" date="2018" name="Nat. Ecol. Evol.">
        <title>Shark genomes provide insights into elasmobranch evolution and the origin of vertebrates.</title>
        <authorList>
            <person name="Hara Y"/>
            <person name="Yamaguchi K"/>
            <person name="Onimaru K"/>
            <person name="Kadota M"/>
            <person name="Koyanagi M"/>
            <person name="Keeley SD"/>
            <person name="Tatsumi K"/>
            <person name="Tanaka K"/>
            <person name="Motone F"/>
            <person name="Kageyama Y"/>
            <person name="Nozu R"/>
            <person name="Adachi N"/>
            <person name="Nishimura O"/>
            <person name="Nakagawa R"/>
            <person name="Tanegashima C"/>
            <person name="Kiyatake I"/>
            <person name="Matsumoto R"/>
            <person name="Murakumo K"/>
            <person name="Nishida K"/>
            <person name="Terakita A"/>
            <person name="Kuratani S"/>
            <person name="Sato K"/>
            <person name="Hyodo S Kuraku.S."/>
        </authorList>
    </citation>
    <scope>NUCLEOTIDE SEQUENCE [LARGE SCALE GENOMIC DNA]</scope>
</reference>
<dbReference type="GO" id="GO:0048741">
    <property type="term" value="P:skeletal muscle fiber development"/>
    <property type="evidence" value="ECO:0007669"/>
    <property type="project" value="TreeGrafter"/>
</dbReference>
<evidence type="ECO:0000313" key="3">
    <source>
        <dbReference type="EMBL" id="GCC35642.1"/>
    </source>
</evidence>
<dbReference type="PANTHER" id="PTHR16213">
    <property type="entry name" value="SELENOPROTEIN N"/>
    <property type="match status" value="1"/>
</dbReference>
<dbReference type="Proteomes" id="UP000287033">
    <property type="component" value="Unassembled WGS sequence"/>
</dbReference>
<evidence type="ECO:0008006" key="5">
    <source>
        <dbReference type="Google" id="ProtNLM"/>
    </source>
</evidence>
<proteinExistence type="predicted"/>
<keyword evidence="2" id="KW-1133">Transmembrane helix</keyword>
<evidence type="ECO:0000313" key="4">
    <source>
        <dbReference type="Proteomes" id="UP000287033"/>
    </source>
</evidence>
<dbReference type="PANTHER" id="PTHR16213:SF78">
    <property type="entry name" value="SELENOPROTEIN N"/>
    <property type="match status" value="1"/>
</dbReference>
<dbReference type="GO" id="GO:0055074">
    <property type="term" value="P:calcium ion homeostasis"/>
    <property type="evidence" value="ECO:0007669"/>
    <property type="project" value="TreeGrafter"/>
</dbReference>
<evidence type="ECO:0000256" key="1">
    <source>
        <dbReference type="SAM" id="MobiDB-lite"/>
    </source>
</evidence>
<dbReference type="EMBL" id="BEZZ01000727">
    <property type="protein sequence ID" value="GCC35642.1"/>
    <property type="molecule type" value="Genomic_DNA"/>
</dbReference>
<feature type="transmembrane region" description="Helical" evidence="2">
    <location>
        <begin position="40"/>
        <end position="61"/>
    </location>
</feature>
<gene>
    <name evidence="3" type="ORF">chiPu_0014129</name>
</gene>
<evidence type="ECO:0000256" key="2">
    <source>
        <dbReference type="SAM" id="Phobius"/>
    </source>
</evidence>
<accession>A0A401SZ07</accession>